<feature type="domain" description="Endonuclease/exonuclease/phosphatase" evidence="1">
    <location>
        <begin position="59"/>
        <end position="161"/>
    </location>
</feature>
<evidence type="ECO:0000313" key="3">
    <source>
        <dbReference type="Proteomes" id="UP001209878"/>
    </source>
</evidence>
<dbReference type="GO" id="GO:0003824">
    <property type="term" value="F:catalytic activity"/>
    <property type="evidence" value="ECO:0007669"/>
    <property type="project" value="InterPro"/>
</dbReference>
<dbReference type="GO" id="GO:0031012">
    <property type="term" value="C:extracellular matrix"/>
    <property type="evidence" value="ECO:0007669"/>
    <property type="project" value="TreeGrafter"/>
</dbReference>
<dbReference type="Proteomes" id="UP001209878">
    <property type="component" value="Unassembled WGS sequence"/>
</dbReference>
<dbReference type="Gene3D" id="3.60.10.10">
    <property type="entry name" value="Endonuclease/exonuclease/phosphatase"/>
    <property type="match status" value="1"/>
</dbReference>
<organism evidence="2 3">
    <name type="scientific">Ridgeia piscesae</name>
    <name type="common">Tubeworm</name>
    <dbReference type="NCBI Taxonomy" id="27915"/>
    <lineage>
        <taxon>Eukaryota</taxon>
        <taxon>Metazoa</taxon>
        <taxon>Spiralia</taxon>
        <taxon>Lophotrochozoa</taxon>
        <taxon>Annelida</taxon>
        <taxon>Polychaeta</taxon>
        <taxon>Sedentaria</taxon>
        <taxon>Canalipalpata</taxon>
        <taxon>Sabellida</taxon>
        <taxon>Siboglinidae</taxon>
        <taxon>Ridgeia</taxon>
    </lineage>
</organism>
<dbReference type="InterPro" id="IPR005135">
    <property type="entry name" value="Endo/exonuclease/phosphatase"/>
</dbReference>
<dbReference type="GO" id="GO:0061343">
    <property type="term" value="P:cell adhesion involved in heart morphogenesis"/>
    <property type="evidence" value="ECO:0007669"/>
    <property type="project" value="TreeGrafter"/>
</dbReference>
<reference evidence="2" key="1">
    <citation type="journal article" date="2023" name="Mol. Biol. Evol.">
        <title>Third-Generation Sequencing Reveals the Adaptive Role of the Epigenome in Three Deep-Sea Polychaetes.</title>
        <authorList>
            <person name="Perez M."/>
            <person name="Aroh O."/>
            <person name="Sun Y."/>
            <person name="Lan Y."/>
            <person name="Juniper S.K."/>
            <person name="Young C.R."/>
            <person name="Angers B."/>
            <person name="Qian P.Y."/>
        </authorList>
    </citation>
    <scope>NUCLEOTIDE SEQUENCE</scope>
    <source>
        <strain evidence="2">R07B-5</strain>
    </source>
</reference>
<evidence type="ECO:0000259" key="1">
    <source>
        <dbReference type="Pfam" id="PF14529"/>
    </source>
</evidence>
<protein>
    <recommendedName>
        <fullName evidence="1">Endonuclease/exonuclease/phosphatase domain-containing protein</fullName>
    </recommendedName>
</protein>
<keyword evidence="3" id="KW-1185">Reference proteome</keyword>
<dbReference type="SUPFAM" id="SSF56219">
    <property type="entry name" value="DNase I-like"/>
    <property type="match status" value="1"/>
</dbReference>
<dbReference type="AlphaFoldDB" id="A0AAD9N7M0"/>
<gene>
    <name evidence="2" type="ORF">NP493_1830g00014</name>
</gene>
<evidence type="ECO:0000313" key="2">
    <source>
        <dbReference type="EMBL" id="KAK2158006.1"/>
    </source>
</evidence>
<sequence>MTGYAMFRKDRLGRRGGGVILYIKESIQAYEIKLEKEAKCEEAVWCNIVTGNSTLTVGYRSPNISLEENEKIHNAIKEVSKRDCIIMRDFNHGHIQWTHVQSTGREDQEFLNLVQDSFLSQHVLEATRGENVLDIVLSSQKEFVDNVNICEPLGCSDHNQIHVIIKVKGERNRKIRYRNNFHKGRYKDMREYLAKIDWNNTLKNKTTTECWNILKSEIDCVVDKCVPLKKQGKRSKKKHLSKEAIRKIKYKQMMWKTYRHTGSEEDYSIYKEAINQATAGIRNSKRSYEQKIAFNIKHDSKSFYAYVRSKQKVQDKVGPLEGSDGNIITEVFLMAENLNEYFSSVFIRQDISILPVLETKFEGREFDYLGQLIVTPTMVAMKIRDMKDNKSPGVDGIPPKLLLEIVEQISIPLATVFNLSLEEGIVPLEWKEANIIPLFKKGSRNKSENYRPVS</sequence>
<dbReference type="PANTHER" id="PTHR33395:SF22">
    <property type="entry name" value="REVERSE TRANSCRIPTASE DOMAIN-CONTAINING PROTEIN"/>
    <property type="match status" value="1"/>
</dbReference>
<comment type="caution">
    <text evidence="2">The sequence shown here is derived from an EMBL/GenBank/DDBJ whole genome shotgun (WGS) entry which is preliminary data.</text>
</comment>
<dbReference type="Pfam" id="PF14529">
    <property type="entry name" value="Exo_endo_phos_2"/>
    <property type="match status" value="1"/>
</dbReference>
<dbReference type="GO" id="GO:0007508">
    <property type="term" value="P:larval heart development"/>
    <property type="evidence" value="ECO:0007669"/>
    <property type="project" value="TreeGrafter"/>
</dbReference>
<dbReference type="EMBL" id="JAODUO010001831">
    <property type="protein sequence ID" value="KAK2158006.1"/>
    <property type="molecule type" value="Genomic_DNA"/>
</dbReference>
<accession>A0AAD9N7M0</accession>
<proteinExistence type="predicted"/>
<dbReference type="InterPro" id="IPR036691">
    <property type="entry name" value="Endo/exonu/phosph_ase_sf"/>
</dbReference>
<dbReference type="PANTHER" id="PTHR33395">
    <property type="entry name" value="TRANSCRIPTASE, PUTATIVE-RELATED-RELATED"/>
    <property type="match status" value="1"/>
</dbReference>
<name>A0AAD9N7M0_RIDPI</name>